<dbReference type="RefSeq" id="WP_406720422.1">
    <property type="nucleotide sequence ID" value="NZ_CP135443.1"/>
</dbReference>
<evidence type="ECO:0008006" key="3">
    <source>
        <dbReference type="Google" id="ProtNLM"/>
    </source>
</evidence>
<accession>A0ABZ1DW07</accession>
<dbReference type="Proteomes" id="UP001623290">
    <property type="component" value="Chromosome"/>
</dbReference>
<proteinExistence type="predicted"/>
<reference evidence="1 2" key="1">
    <citation type="submission" date="2023-09" db="EMBL/GenBank/DDBJ databases">
        <title>Thioclava shenzhenensis sp. nov., a multidrug resistant bacteria-antagonizing species isolated from coastal seawater.</title>
        <authorList>
            <person name="Long M."/>
        </authorList>
    </citation>
    <scope>NUCLEOTIDE SEQUENCE [LARGE SCALE GENOMIC DNA]</scope>
    <source>
        <strain evidence="1 2">FTW29</strain>
    </source>
</reference>
<keyword evidence="2" id="KW-1185">Reference proteome</keyword>
<name>A0ABZ1DW07_9RHOB</name>
<dbReference type="Gene3D" id="1.10.10.10">
    <property type="entry name" value="Winged helix-like DNA-binding domain superfamily/Winged helix DNA-binding domain"/>
    <property type="match status" value="1"/>
</dbReference>
<protein>
    <recommendedName>
        <fullName evidence="3">Phage DNA packaging protein, Nu1 subunit of terminase</fullName>
    </recommendedName>
</protein>
<evidence type="ECO:0000313" key="2">
    <source>
        <dbReference type="Proteomes" id="UP001623290"/>
    </source>
</evidence>
<sequence>MEFDLEAALARYPLPDTVEDQIVNRTQLARALNKTEPIISKYLDQGMPVVARGSNGQSYEFRLSECYAWKMWRDGETQRRFEASERASAQMSLLFRNDEDADPNEQVLTAAQIAEEADADYKRSRAAEARGDLVRRARMQALVDDVLTIFRNSMMSLPDYAEVEFGLEPLQVDKLQRRCDEVLVQAAVRIRKDMFETPAVVRQLRGGDPVQQEDV</sequence>
<dbReference type="EMBL" id="CP135443">
    <property type="protein sequence ID" value="WRY32946.1"/>
    <property type="molecule type" value="Genomic_DNA"/>
</dbReference>
<evidence type="ECO:0000313" key="1">
    <source>
        <dbReference type="EMBL" id="WRY32946.1"/>
    </source>
</evidence>
<organism evidence="1 2">
    <name type="scientific">Thioclava litoralis</name>
    <dbReference type="NCBI Taxonomy" id="3076557"/>
    <lineage>
        <taxon>Bacteria</taxon>
        <taxon>Pseudomonadati</taxon>
        <taxon>Pseudomonadota</taxon>
        <taxon>Alphaproteobacteria</taxon>
        <taxon>Rhodobacterales</taxon>
        <taxon>Paracoccaceae</taxon>
        <taxon>Thioclava</taxon>
    </lineage>
</organism>
<dbReference type="InterPro" id="IPR036388">
    <property type="entry name" value="WH-like_DNA-bd_sf"/>
</dbReference>
<gene>
    <name evidence="1" type="ORF">RPE78_09575</name>
</gene>